<sequence>MRSSTPILRSQAVPLTTRAQCVLLVHLLEISNLSLTR</sequence>
<reference evidence="1" key="1">
    <citation type="submission" date="2018-02" db="EMBL/GenBank/DDBJ databases">
        <title>Rhizophora mucronata_Transcriptome.</title>
        <authorList>
            <person name="Meera S.P."/>
            <person name="Sreeshan A."/>
            <person name="Augustine A."/>
        </authorList>
    </citation>
    <scope>NUCLEOTIDE SEQUENCE</scope>
    <source>
        <tissue evidence="1">Leaf</tissue>
    </source>
</reference>
<accession>A0A2P2P398</accession>
<dbReference type="EMBL" id="GGEC01068617">
    <property type="protein sequence ID" value="MBX49101.1"/>
    <property type="molecule type" value="Transcribed_RNA"/>
</dbReference>
<name>A0A2P2P398_RHIMU</name>
<evidence type="ECO:0000313" key="1">
    <source>
        <dbReference type="EMBL" id="MBX49101.1"/>
    </source>
</evidence>
<dbReference type="AlphaFoldDB" id="A0A2P2P398"/>
<protein>
    <submittedName>
        <fullName evidence="1">Uncharacterized protein</fullName>
    </submittedName>
</protein>
<proteinExistence type="predicted"/>
<organism evidence="1">
    <name type="scientific">Rhizophora mucronata</name>
    <name type="common">Asiatic mangrove</name>
    <dbReference type="NCBI Taxonomy" id="61149"/>
    <lineage>
        <taxon>Eukaryota</taxon>
        <taxon>Viridiplantae</taxon>
        <taxon>Streptophyta</taxon>
        <taxon>Embryophyta</taxon>
        <taxon>Tracheophyta</taxon>
        <taxon>Spermatophyta</taxon>
        <taxon>Magnoliopsida</taxon>
        <taxon>eudicotyledons</taxon>
        <taxon>Gunneridae</taxon>
        <taxon>Pentapetalae</taxon>
        <taxon>rosids</taxon>
        <taxon>fabids</taxon>
        <taxon>Malpighiales</taxon>
        <taxon>Rhizophoraceae</taxon>
        <taxon>Rhizophora</taxon>
    </lineage>
</organism>